<name>A0A1Y0B4C7_9LAMI</name>
<organism evidence="1">
    <name type="scientific">Utricularia reniformis</name>
    <dbReference type="NCBI Taxonomy" id="192314"/>
    <lineage>
        <taxon>Eukaryota</taxon>
        <taxon>Viridiplantae</taxon>
        <taxon>Streptophyta</taxon>
        <taxon>Embryophyta</taxon>
        <taxon>Tracheophyta</taxon>
        <taxon>Spermatophyta</taxon>
        <taxon>Magnoliopsida</taxon>
        <taxon>eudicotyledons</taxon>
        <taxon>Gunneridae</taxon>
        <taxon>Pentapetalae</taxon>
        <taxon>asterids</taxon>
        <taxon>lamiids</taxon>
        <taxon>Lamiales</taxon>
        <taxon>Lentibulariaceae</taxon>
        <taxon>Utricularia</taxon>
    </lineage>
</organism>
<evidence type="ECO:0000313" key="1">
    <source>
        <dbReference type="EMBL" id="ART32305.1"/>
    </source>
</evidence>
<proteinExistence type="predicted"/>
<geneLocation type="mitochondrion" evidence="1"/>
<dbReference type="AlphaFoldDB" id="A0A1Y0B4C7"/>
<reference evidence="1" key="1">
    <citation type="submission" date="2017-03" db="EMBL/GenBank/DDBJ databases">
        <title>The mitochondrial genome of the carnivorous plant Utricularia reniformis (Lentibulariaceae): structure, comparative analysis and evolutionary landmarks.</title>
        <authorList>
            <person name="Silva S.R."/>
            <person name="Alvarenga D.O."/>
            <person name="Michael T.P."/>
            <person name="Miranda V.F.O."/>
            <person name="Varani A.M."/>
        </authorList>
    </citation>
    <scope>NUCLEOTIDE SEQUENCE</scope>
</reference>
<protein>
    <submittedName>
        <fullName evidence="1">Uncharacterized protein</fullName>
    </submittedName>
</protein>
<dbReference type="EMBL" id="KY774314">
    <property type="protein sequence ID" value="ART32305.1"/>
    <property type="molecule type" value="Genomic_DNA"/>
</dbReference>
<keyword evidence="1" id="KW-0496">Mitochondrion</keyword>
<gene>
    <name evidence="1" type="ORF">AEK19_MT2156</name>
</gene>
<sequence length="34" mass="4202">MVFFRRFWAWRSSSKEDIEYRIQLADQMSSIITC</sequence>
<accession>A0A1Y0B4C7</accession>